<evidence type="ECO:0000259" key="1">
    <source>
        <dbReference type="PROSITE" id="PS51208"/>
    </source>
</evidence>
<dbReference type="OrthoDB" id="5930286at2"/>
<accession>A0A1T4TP83</accession>
<dbReference type="GO" id="GO:0019867">
    <property type="term" value="C:outer membrane"/>
    <property type="evidence" value="ECO:0007669"/>
    <property type="project" value="InterPro"/>
</dbReference>
<feature type="domain" description="Autotransporter" evidence="1">
    <location>
        <begin position="179"/>
        <end position="425"/>
    </location>
</feature>
<dbReference type="EMBL" id="FUWJ01000029">
    <property type="protein sequence ID" value="SKA42232.1"/>
    <property type="molecule type" value="Genomic_DNA"/>
</dbReference>
<dbReference type="InterPro" id="IPR006315">
    <property type="entry name" value="OM_autotransptr_brl_dom"/>
</dbReference>
<name>A0A1T4TP83_9HYPH</name>
<dbReference type="Pfam" id="PF03797">
    <property type="entry name" value="Autotransporter"/>
    <property type="match status" value="1"/>
</dbReference>
<dbReference type="NCBIfam" id="TIGR01414">
    <property type="entry name" value="autotrans_barl"/>
    <property type="match status" value="1"/>
</dbReference>
<feature type="non-terminal residue" evidence="2">
    <location>
        <position position="425"/>
    </location>
</feature>
<dbReference type="Proteomes" id="UP000190092">
    <property type="component" value="Unassembled WGS sequence"/>
</dbReference>
<proteinExistence type="predicted"/>
<organism evidence="2 3">
    <name type="scientific">Enhydrobacter aerosaccus</name>
    <dbReference type="NCBI Taxonomy" id="225324"/>
    <lineage>
        <taxon>Bacteria</taxon>
        <taxon>Pseudomonadati</taxon>
        <taxon>Pseudomonadota</taxon>
        <taxon>Alphaproteobacteria</taxon>
        <taxon>Hyphomicrobiales</taxon>
        <taxon>Enhydrobacter</taxon>
    </lineage>
</organism>
<dbReference type="InterPro" id="IPR005546">
    <property type="entry name" value="Autotransporte_beta"/>
</dbReference>
<gene>
    <name evidence="2" type="ORF">SAMN02745126_06583</name>
</gene>
<dbReference type="PROSITE" id="PS51208">
    <property type="entry name" value="AUTOTRANSPORTER"/>
    <property type="match status" value="1"/>
</dbReference>
<dbReference type="RefSeq" id="WP_139374228.1">
    <property type="nucleotide sequence ID" value="NZ_FUWJ01000029.1"/>
</dbReference>
<evidence type="ECO:0000313" key="3">
    <source>
        <dbReference type="Proteomes" id="UP000190092"/>
    </source>
</evidence>
<dbReference type="AlphaFoldDB" id="A0A1T4TP83"/>
<reference evidence="3" key="1">
    <citation type="submission" date="2017-02" db="EMBL/GenBank/DDBJ databases">
        <authorList>
            <person name="Varghese N."/>
            <person name="Submissions S."/>
        </authorList>
    </citation>
    <scope>NUCLEOTIDE SEQUENCE [LARGE SCALE GENOMIC DNA]</scope>
    <source>
        <strain evidence="3">ATCC 27094</strain>
    </source>
</reference>
<dbReference type="Gene3D" id="2.40.128.130">
    <property type="entry name" value="Autotransporter beta-domain"/>
    <property type="match status" value="1"/>
</dbReference>
<evidence type="ECO:0000313" key="2">
    <source>
        <dbReference type="EMBL" id="SKA42232.1"/>
    </source>
</evidence>
<protein>
    <submittedName>
        <fullName evidence="2">Outer membrane autotransporter barrel domain-containing protein</fullName>
    </submittedName>
</protein>
<dbReference type="SUPFAM" id="SSF103515">
    <property type="entry name" value="Autotransporter"/>
    <property type="match status" value="1"/>
</dbReference>
<sequence>GQSDLISVTGAPGTATLNGGPVNVVGATGVYAPRTTYSILSATGGVTGTYSGVTSAYPFLQPSLSYGPNNVYLTLQIGGFAAAAQTPTQRAVGAVLDATAPTASGDFATVLGSVATASSLQGQGFMTAISGQNYAGFSTALVQNAQLFMTNFANQAGGGTTGGGSRVALAEACDIACDTSAPLWGAWGGGIGGTGTVGASAGTGTVTYTVGGFAAGIDRLVTPSVRAGVAVGYSNGSQWVGGFSGSGLSNTVQAALYGNYSEGAVYLDGLAGYAYSANQMWRTIVVPNLNTRTAQGQTGANQVFGQLEGGYRVDVLQRAQAEAYVTPFARLQAYTGTQNGFTETGAQSLNLTVGSQTTNSLRSVLGAQLGGAMDVGLREKLGLQFKLGWSHEYANTTRPVAATLAGAPGMSFTTYGVSPQRDGVL</sequence>
<dbReference type="SMART" id="SM00869">
    <property type="entry name" value="Autotransporter"/>
    <property type="match status" value="1"/>
</dbReference>
<feature type="non-terminal residue" evidence="2">
    <location>
        <position position="1"/>
    </location>
</feature>
<dbReference type="STRING" id="225324.SAMN02745126_06583"/>
<keyword evidence="3" id="KW-1185">Reference proteome</keyword>
<dbReference type="InterPro" id="IPR036709">
    <property type="entry name" value="Autotransporte_beta_dom_sf"/>
</dbReference>